<reference evidence="2" key="1">
    <citation type="submission" date="2022-10" db="EMBL/GenBank/DDBJ databases">
        <title>Tapping the CABI collections for fungal endophytes: first genome assemblies for Collariella, Neodidymelliopsis, Ascochyta clinopodiicola, Didymella pomorum, Didymosphaeria variabile, Neocosmospora piperis and Neocucurbitaria cava.</title>
        <authorList>
            <person name="Hill R."/>
        </authorList>
    </citation>
    <scope>NUCLEOTIDE SEQUENCE</scope>
    <source>
        <strain evidence="2">IMI 356814</strain>
    </source>
</reference>
<dbReference type="Proteomes" id="UP001140560">
    <property type="component" value="Unassembled WGS sequence"/>
</dbReference>
<evidence type="ECO:0000256" key="1">
    <source>
        <dbReference type="SAM" id="MobiDB-lite"/>
    </source>
</evidence>
<dbReference type="PANTHER" id="PTHR33112:SF10">
    <property type="entry name" value="TOL"/>
    <property type="match status" value="1"/>
</dbReference>
<keyword evidence="3" id="KW-1185">Reference proteome</keyword>
<dbReference type="EMBL" id="JAPEUY010000006">
    <property type="protein sequence ID" value="KAJ4372490.1"/>
    <property type="molecule type" value="Genomic_DNA"/>
</dbReference>
<gene>
    <name evidence="2" type="ORF">N0V83_004264</name>
</gene>
<proteinExistence type="predicted"/>
<comment type="caution">
    <text evidence="2">The sequence shown here is derived from an EMBL/GenBank/DDBJ whole genome shotgun (WGS) entry which is preliminary data.</text>
</comment>
<dbReference type="PANTHER" id="PTHR33112">
    <property type="entry name" value="DOMAIN PROTEIN, PUTATIVE-RELATED"/>
    <property type="match status" value="1"/>
</dbReference>
<evidence type="ECO:0000313" key="2">
    <source>
        <dbReference type="EMBL" id="KAJ4372490.1"/>
    </source>
</evidence>
<feature type="region of interest" description="Disordered" evidence="1">
    <location>
        <begin position="167"/>
        <end position="214"/>
    </location>
</feature>
<dbReference type="OrthoDB" id="5362512at2759"/>
<organism evidence="2 3">
    <name type="scientific">Neocucurbitaria cava</name>
    <dbReference type="NCBI Taxonomy" id="798079"/>
    <lineage>
        <taxon>Eukaryota</taxon>
        <taxon>Fungi</taxon>
        <taxon>Dikarya</taxon>
        <taxon>Ascomycota</taxon>
        <taxon>Pezizomycotina</taxon>
        <taxon>Dothideomycetes</taxon>
        <taxon>Pleosporomycetidae</taxon>
        <taxon>Pleosporales</taxon>
        <taxon>Pleosporineae</taxon>
        <taxon>Cucurbitariaceae</taxon>
        <taxon>Neocucurbitaria</taxon>
    </lineage>
</organism>
<dbReference type="AlphaFoldDB" id="A0A9W9CP34"/>
<feature type="compositionally biased region" description="Basic and acidic residues" evidence="1">
    <location>
        <begin position="183"/>
        <end position="203"/>
    </location>
</feature>
<sequence>MDHASAPDRHWRGRLQEPREIDELLAGPIDQALGPFWKTAVRKYTKCNLKYGKDKLVALWGIAKLLRDMLQTEYGEGLWEENLQDQLAWRVEECRPGERPNESTSEFLERDIPSWSWASVDGIVVVADRLSDQSHYKVTDHDGKPLSFDLKGAKRLVWATSKRVAADAPSMPPRGISDSGPELQRRSKELAKEGHSASDEKSFHQINGPVPVDRNDQPEFYSKSIRIQGHVGHGQLQRDSTRKRWLLQVAGVTDVDVVAFPDIVPALEDSSAKSTYFVVLAAKQVIKPPELNIVGTSSPETQTGGRTLAKIDESTVTGGGEDHVDYAGHGILMKYTSSHHFCRTGAFKFRNASDESFKRLQKTANWDKLSPEQYHPGRGRKFWLD</sequence>
<evidence type="ECO:0000313" key="3">
    <source>
        <dbReference type="Proteomes" id="UP001140560"/>
    </source>
</evidence>
<name>A0A9W9CP34_9PLEO</name>
<protein>
    <submittedName>
        <fullName evidence="2">Uncharacterized protein</fullName>
    </submittedName>
</protein>
<accession>A0A9W9CP34</accession>